<feature type="compositionally biased region" description="Pro residues" evidence="1">
    <location>
        <begin position="237"/>
        <end position="248"/>
    </location>
</feature>
<dbReference type="Pfam" id="PF19609">
    <property type="entry name" value="DUF6114"/>
    <property type="match status" value="1"/>
</dbReference>
<dbReference type="Proteomes" id="UP000590511">
    <property type="component" value="Unassembled WGS sequence"/>
</dbReference>
<evidence type="ECO:0000313" key="4">
    <source>
        <dbReference type="EMBL" id="MBB4754123.1"/>
    </source>
</evidence>
<name>A0A7W7HP65_9ACTN</name>
<feature type="transmembrane region" description="Helical" evidence="2">
    <location>
        <begin position="57"/>
        <end position="81"/>
    </location>
</feature>
<dbReference type="EMBL" id="JACHNC010000001">
    <property type="protein sequence ID" value="MBB4754123.1"/>
    <property type="molecule type" value="Genomic_DNA"/>
</dbReference>
<feature type="transmembrane region" description="Helical" evidence="2">
    <location>
        <begin position="32"/>
        <end position="51"/>
    </location>
</feature>
<protein>
    <submittedName>
        <fullName evidence="4">Uncharacterized protein</fullName>
    </submittedName>
</protein>
<dbReference type="RefSeq" id="WP_188125733.1">
    <property type="nucleotide sequence ID" value="NZ_BOMP01000055.1"/>
</dbReference>
<keyword evidence="2" id="KW-0472">Membrane</keyword>
<accession>A0A7W7HP65</accession>
<feature type="compositionally biased region" description="Basic and acidic residues" evidence="1">
    <location>
        <begin position="152"/>
        <end position="163"/>
    </location>
</feature>
<evidence type="ECO:0000256" key="2">
    <source>
        <dbReference type="SAM" id="Phobius"/>
    </source>
</evidence>
<evidence type="ECO:0000313" key="3">
    <source>
        <dbReference type="EMBL" id="GIE40822.1"/>
    </source>
</evidence>
<feature type="region of interest" description="Disordered" evidence="1">
    <location>
        <begin position="229"/>
        <end position="267"/>
    </location>
</feature>
<keyword evidence="2" id="KW-0812">Transmembrane</keyword>
<organism evidence="4 5">
    <name type="scientific">Actinoplanes lobatus</name>
    <dbReference type="NCBI Taxonomy" id="113568"/>
    <lineage>
        <taxon>Bacteria</taxon>
        <taxon>Bacillati</taxon>
        <taxon>Actinomycetota</taxon>
        <taxon>Actinomycetes</taxon>
        <taxon>Micromonosporales</taxon>
        <taxon>Micromonosporaceae</taxon>
        <taxon>Actinoplanes</taxon>
    </lineage>
</organism>
<evidence type="ECO:0000313" key="5">
    <source>
        <dbReference type="Proteomes" id="UP000590511"/>
    </source>
</evidence>
<proteinExistence type="predicted"/>
<sequence>MLLTGLRELSNRVDERVPARPALRRWRRTRPFWGGAALLLGGTVITALPLAPLPVMIHVGMAAVSGVAIGAILVLAGLFLWFAPAQRAFVSVVAAICALVSVVTTNLGGGGLGALLALLGAAMGFGWRPGPRPAGEEPSPPRRDAVTPAGPERNRPGRPDGSHRAPAQGRWTNLMVTLPVVVAASLVATVAAHRPAAAARAAAPEVSCVPVPGATRPWWIPERLWLACPNPSTSPSQPTPTSTPPQPSPSGSTSKSPSGSVSPSASASASVTAAPAMANPGELLEIRYGRNVPEVAADTLTATGFTFRGTVDLPTTGDGTVKALVFHADNLKAGNYRIRTTDPGARLELGIDLDIDDVDIYATHLGGLITVPYLNVPLLPVEITADLIPTWLPLNIWLPAFSGNDVKAGQVFIRAGTVRGSDLSAEVRSGGSATRPD</sequence>
<evidence type="ECO:0000256" key="1">
    <source>
        <dbReference type="SAM" id="MobiDB-lite"/>
    </source>
</evidence>
<evidence type="ECO:0000313" key="6">
    <source>
        <dbReference type="Proteomes" id="UP000631312"/>
    </source>
</evidence>
<keyword evidence="2" id="KW-1133">Transmembrane helix</keyword>
<dbReference type="Proteomes" id="UP000631312">
    <property type="component" value="Unassembled WGS sequence"/>
</dbReference>
<reference evidence="4 5" key="1">
    <citation type="submission" date="2020-08" db="EMBL/GenBank/DDBJ databases">
        <title>Sequencing the genomes of 1000 actinobacteria strains.</title>
        <authorList>
            <person name="Klenk H.-P."/>
        </authorList>
    </citation>
    <scope>NUCLEOTIDE SEQUENCE [LARGE SCALE GENOMIC DNA]</scope>
    <source>
        <strain evidence="4 5">DSM 43150</strain>
    </source>
</reference>
<comment type="caution">
    <text evidence="4">The sequence shown here is derived from an EMBL/GenBank/DDBJ whole genome shotgun (WGS) entry which is preliminary data.</text>
</comment>
<reference evidence="3 6" key="2">
    <citation type="submission" date="2021-01" db="EMBL/GenBank/DDBJ databases">
        <title>Whole genome shotgun sequence of Actinoplanes lobatus NBRC 12513.</title>
        <authorList>
            <person name="Komaki H."/>
            <person name="Tamura T."/>
        </authorList>
    </citation>
    <scope>NUCLEOTIDE SEQUENCE [LARGE SCALE GENOMIC DNA]</scope>
    <source>
        <strain evidence="3 6">NBRC 12513</strain>
    </source>
</reference>
<keyword evidence="6" id="KW-1185">Reference proteome</keyword>
<feature type="region of interest" description="Disordered" evidence="1">
    <location>
        <begin position="129"/>
        <end position="167"/>
    </location>
</feature>
<feature type="compositionally biased region" description="Low complexity" evidence="1">
    <location>
        <begin position="249"/>
        <end position="267"/>
    </location>
</feature>
<dbReference type="InterPro" id="IPR046096">
    <property type="entry name" value="DUF6114"/>
</dbReference>
<dbReference type="EMBL" id="BOMP01000055">
    <property type="protein sequence ID" value="GIE40822.1"/>
    <property type="molecule type" value="Genomic_DNA"/>
</dbReference>
<gene>
    <name evidence="3" type="ORF">Alo02nite_37200</name>
    <name evidence="4" type="ORF">BJ964_008284</name>
</gene>
<dbReference type="AlphaFoldDB" id="A0A7W7HP65"/>